<accession>A0A0C3B9Q1</accession>
<keyword evidence="3" id="KW-0689">Ribosomal protein</keyword>
<protein>
    <recommendedName>
        <fullName evidence="6">Small ribosomal subunit protein mS33</fullName>
    </recommendedName>
</protein>
<evidence type="ECO:0000256" key="3">
    <source>
        <dbReference type="ARBA" id="ARBA00022980"/>
    </source>
</evidence>
<dbReference type="PANTHER" id="PTHR13362:SF2">
    <property type="entry name" value="SMALL RIBOSOMAL SUBUNIT PROTEIN MS33"/>
    <property type="match status" value="1"/>
</dbReference>
<dbReference type="GO" id="GO:0005739">
    <property type="term" value="C:mitochondrion"/>
    <property type="evidence" value="ECO:0007669"/>
    <property type="project" value="UniProtKB-SubCell"/>
</dbReference>
<dbReference type="AlphaFoldDB" id="A0A0C3B9Q1"/>
<evidence type="ECO:0000256" key="5">
    <source>
        <dbReference type="ARBA" id="ARBA00023274"/>
    </source>
</evidence>
<evidence type="ECO:0000256" key="7">
    <source>
        <dbReference type="SAM" id="MobiDB-lite"/>
    </source>
</evidence>
<comment type="subcellular location">
    <subcellularLocation>
        <location evidence="1">Mitochondrion</location>
    </subcellularLocation>
</comment>
<feature type="region of interest" description="Disordered" evidence="7">
    <location>
        <begin position="92"/>
        <end position="119"/>
    </location>
</feature>
<keyword evidence="9" id="KW-1185">Reference proteome</keyword>
<reference evidence="9" key="2">
    <citation type="submission" date="2015-01" db="EMBL/GenBank/DDBJ databases">
        <title>Evolutionary Origins and Diversification of the Mycorrhizal Mutualists.</title>
        <authorList>
            <consortium name="DOE Joint Genome Institute"/>
            <consortium name="Mycorrhizal Genomics Consortium"/>
            <person name="Kohler A."/>
            <person name="Kuo A."/>
            <person name="Nagy L.G."/>
            <person name="Floudas D."/>
            <person name="Copeland A."/>
            <person name="Barry K.W."/>
            <person name="Cichocki N."/>
            <person name="Veneault-Fourrey C."/>
            <person name="LaButti K."/>
            <person name="Lindquist E.A."/>
            <person name="Lipzen A."/>
            <person name="Lundell T."/>
            <person name="Morin E."/>
            <person name="Murat C."/>
            <person name="Riley R."/>
            <person name="Ohm R."/>
            <person name="Sun H."/>
            <person name="Tunlid A."/>
            <person name="Henrissat B."/>
            <person name="Grigoriev I.V."/>
            <person name="Hibbett D.S."/>
            <person name="Martin F."/>
        </authorList>
    </citation>
    <scope>NUCLEOTIDE SEQUENCE [LARGE SCALE GENOMIC DNA]</scope>
    <source>
        <strain evidence="9">MAFF 305830</strain>
    </source>
</reference>
<evidence type="ECO:0000256" key="2">
    <source>
        <dbReference type="ARBA" id="ARBA00008970"/>
    </source>
</evidence>
<dbReference type="HOGENOM" id="CLU_150777_0_1_1"/>
<evidence type="ECO:0000256" key="4">
    <source>
        <dbReference type="ARBA" id="ARBA00023128"/>
    </source>
</evidence>
<dbReference type="STRING" id="933852.A0A0C3B9Q1"/>
<dbReference type="InterPro" id="IPR013219">
    <property type="entry name" value="Ribosomal_mS33"/>
</dbReference>
<name>A0A0C3B9Q1_SERVB</name>
<evidence type="ECO:0000256" key="1">
    <source>
        <dbReference type="ARBA" id="ARBA00004173"/>
    </source>
</evidence>
<dbReference type="Proteomes" id="UP000054097">
    <property type="component" value="Unassembled WGS sequence"/>
</dbReference>
<dbReference type="Pfam" id="PF08293">
    <property type="entry name" value="MRP-S33"/>
    <property type="match status" value="1"/>
</dbReference>
<evidence type="ECO:0000313" key="9">
    <source>
        <dbReference type="Proteomes" id="UP000054097"/>
    </source>
</evidence>
<organism evidence="8 9">
    <name type="scientific">Serendipita vermifera MAFF 305830</name>
    <dbReference type="NCBI Taxonomy" id="933852"/>
    <lineage>
        <taxon>Eukaryota</taxon>
        <taxon>Fungi</taxon>
        <taxon>Dikarya</taxon>
        <taxon>Basidiomycota</taxon>
        <taxon>Agaricomycotina</taxon>
        <taxon>Agaricomycetes</taxon>
        <taxon>Sebacinales</taxon>
        <taxon>Serendipitaceae</taxon>
        <taxon>Serendipita</taxon>
    </lineage>
</organism>
<reference evidence="8 9" key="1">
    <citation type="submission" date="2014-04" db="EMBL/GenBank/DDBJ databases">
        <authorList>
            <consortium name="DOE Joint Genome Institute"/>
            <person name="Kuo A."/>
            <person name="Zuccaro A."/>
            <person name="Kohler A."/>
            <person name="Nagy L.G."/>
            <person name="Floudas D."/>
            <person name="Copeland A."/>
            <person name="Barry K.W."/>
            <person name="Cichocki N."/>
            <person name="Veneault-Fourrey C."/>
            <person name="LaButti K."/>
            <person name="Lindquist E.A."/>
            <person name="Lipzen A."/>
            <person name="Lundell T."/>
            <person name="Morin E."/>
            <person name="Murat C."/>
            <person name="Sun H."/>
            <person name="Tunlid A."/>
            <person name="Henrissat B."/>
            <person name="Grigoriev I.V."/>
            <person name="Hibbett D.S."/>
            <person name="Martin F."/>
            <person name="Nordberg H.P."/>
            <person name="Cantor M.N."/>
            <person name="Hua S.X."/>
        </authorList>
    </citation>
    <scope>NUCLEOTIDE SEQUENCE [LARGE SCALE GENOMIC DNA]</scope>
    <source>
        <strain evidence="8 9">MAFF 305830</strain>
    </source>
</reference>
<dbReference type="OrthoDB" id="2257454at2759"/>
<sequence length="119" mass="13348">MASAITNATKVALTRPSNERLMALRQLQCSIFSTTFNPTSARTGAKYLKGRMRGPSMVDYYPKTMSFRDINRLYPGLDLVDEDEEQRVLDLMARKARGKGPPPKAKKAGEGRRAAKKKR</sequence>
<dbReference type="PANTHER" id="PTHR13362">
    <property type="entry name" value="MITOCHONDRIAL RIBOSOMAL PROTEIN S33"/>
    <property type="match status" value="1"/>
</dbReference>
<dbReference type="GO" id="GO:0005840">
    <property type="term" value="C:ribosome"/>
    <property type="evidence" value="ECO:0007669"/>
    <property type="project" value="UniProtKB-KW"/>
</dbReference>
<dbReference type="GO" id="GO:1990904">
    <property type="term" value="C:ribonucleoprotein complex"/>
    <property type="evidence" value="ECO:0007669"/>
    <property type="project" value="UniProtKB-KW"/>
</dbReference>
<proteinExistence type="inferred from homology"/>
<comment type="similarity">
    <text evidence="2">Belongs to the mitochondrion-specific ribosomal protein mS33 family.</text>
</comment>
<dbReference type="EMBL" id="KN824291">
    <property type="protein sequence ID" value="KIM28844.1"/>
    <property type="molecule type" value="Genomic_DNA"/>
</dbReference>
<gene>
    <name evidence="8" type="ORF">M408DRAFT_329278</name>
</gene>
<evidence type="ECO:0000256" key="6">
    <source>
        <dbReference type="ARBA" id="ARBA00035132"/>
    </source>
</evidence>
<keyword evidence="4" id="KW-0496">Mitochondrion</keyword>
<evidence type="ECO:0000313" key="8">
    <source>
        <dbReference type="EMBL" id="KIM28844.1"/>
    </source>
</evidence>
<keyword evidence="5" id="KW-0687">Ribonucleoprotein</keyword>